<dbReference type="GO" id="GO:0009423">
    <property type="term" value="P:chorismate biosynthetic process"/>
    <property type="evidence" value="ECO:0007669"/>
    <property type="project" value="UniProtKB-UniRule"/>
</dbReference>
<sequence>LKNNIKVFVYILPKGEKSKSFDSFIKIQEKLAKLKFDRSDALIGLGGGVVGDITGFCAATFLRGINFIQIPTTLLAQVDSSVGGKTAINIKQGKNLVGSFYNPSLVLISSKFLETLSEKEFKSGIGEVIKYALIGNKKLYKLIQNNTDEIKSRELKILEEIVEESIKTKARIVTQDEKESGIRAILNFGHTFGHAIEAFNDYKNITHGAAITLGMIIASKVSYLEGHIKIHQLDNIINLIDSLGLNTNYKKYNFRDLKQYIMNDKKVSKGKLNLVLIDKNGKAFKTDSFKLKNIEKSFN</sequence>
<dbReference type="PANTHER" id="PTHR43622">
    <property type="entry name" value="3-DEHYDROQUINATE SYNTHASE"/>
    <property type="match status" value="1"/>
</dbReference>
<dbReference type="Proteomes" id="UP000315782">
    <property type="component" value="Unassembled WGS sequence"/>
</dbReference>
<name>A0A520MGT2_9GAMM</name>
<dbReference type="Pfam" id="PF24621">
    <property type="entry name" value="DHQS_C"/>
    <property type="match status" value="1"/>
</dbReference>
<dbReference type="Gene3D" id="1.20.1090.10">
    <property type="entry name" value="Dehydroquinate synthase-like - alpha domain"/>
    <property type="match status" value="1"/>
</dbReference>
<accession>A0A520MGT2</accession>
<dbReference type="PANTHER" id="PTHR43622:SF7">
    <property type="entry name" value="3-DEHYDROQUINATE SYNTHASE, CHLOROPLASTIC"/>
    <property type="match status" value="1"/>
</dbReference>
<keyword evidence="8" id="KW-0028">Amino-acid biosynthesis</keyword>
<comment type="catalytic activity">
    <reaction evidence="1">
        <text>7-phospho-2-dehydro-3-deoxy-D-arabino-heptonate = 3-dehydroquinate + phosphate</text>
        <dbReference type="Rhea" id="RHEA:21968"/>
        <dbReference type="ChEBI" id="CHEBI:32364"/>
        <dbReference type="ChEBI" id="CHEBI:43474"/>
        <dbReference type="ChEBI" id="CHEBI:58394"/>
        <dbReference type="EC" id="4.2.3.4"/>
    </reaction>
</comment>
<evidence type="ECO:0000256" key="12">
    <source>
        <dbReference type="ARBA" id="ARBA00023027"/>
    </source>
</evidence>
<dbReference type="EMBL" id="SHBI01000018">
    <property type="protein sequence ID" value="RZO20391.1"/>
    <property type="molecule type" value="Genomic_DNA"/>
</dbReference>
<keyword evidence="13" id="KW-0057">Aromatic amino acid biosynthesis</keyword>
<keyword evidence="10" id="KW-0547">Nucleotide-binding</keyword>
<evidence type="ECO:0000313" key="18">
    <source>
        <dbReference type="EMBL" id="RZO20391.1"/>
    </source>
</evidence>
<dbReference type="InterPro" id="IPR050071">
    <property type="entry name" value="Dehydroquinate_synthase"/>
</dbReference>
<keyword evidence="14 18" id="KW-0456">Lyase</keyword>
<dbReference type="InterPro" id="IPR056179">
    <property type="entry name" value="DHQS_C"/>
</dbReference>
<evidence type="ECO:0000256" key="7">
    <source>
        <dbReference type="ARBA" id="ARBA00013031"/>
    </source>
</evidence>
<evidence type="ECO:0000256" key="4">
    <source>
        <dbReference type="ARBA" id="ARBA00001947"/>
    </source>
</evidence>
<comment type="cofactor">
    <cofactor evidence="3">
        <name>Co(2+)</name>
        <dbReference type="ChEBI" id="CHEBI:48828"/>
    </cofactor>
</comment>
<evidence type="ECO:0000256" key="9">
    <source>
        <dbReference type="ARBA" id="ARBA00022723"/>
    </source>
</evidence>
<evidence type="ECO:0000256" key="11">
    <source>
        <dbReference type="ARBA" id="ARBA00022833"/>
    </source>
</evidence>
<comment type="cofactor">
    <cofactor evidence="2">
        <name>NAD(+)</name>
        <dbReference type="ChEBI" id="CHEBI:57540"/>
    </cofactor>
</comment>
<feature type="non-terminal residue" evidence="18">
    <location>
        <position position="1"/>
    </location>
</feature>
<dbReference type="GO" id="GO:0003856">
    <property type="term" value="F:3-dehydroquinate synthase activity"/>
    <property type="evidence" value="ECO:0007669"/>
    <property type="project" value="UniProtKB-UniRule"/>
</dbReference>
<feature type="domain" description="3-dehydroquinate synthase C-terminal" evidence="17">
    <location>
        <begin position="124"/>
        <end position="267"/>
    </location>
</feature>
<comment type="cofactor">
    <cofactor evidence="4">
        <name>Zn(2+)</name>
        <dbReference type="ChEBI" id="CHEBI:29105"/>
    </cofactor>
</comment>
<dbReference type="FunFam" id="3.40.50.1970:FF:000007">
    <property type="entry name" value="Pentafunctional AROM polypeptide"/>
    <property type="match status" value="1"/>
</dbReference>
<evidence type="ECO:0000256" key="5">
    <source>
        <dbReference type="ARBA" id="ARBA00003485"/>
    </source>
</evidence>
<proteinExistence type="predicted"/>
<protein>
    <recommendedName>
        <fullName evidence="7 15">3-dehydroquinate synthase</fullName>
        <ecNumber evidence="7 15">4.2.3.4</ecNumber>
    </recommendedName>
</protein>
<dbReference type="GO" id="GO:0009073">
    <property type="term" value="P:aromatic amino acid family biosynthetic process"/>
    <property type="evidence" value="ECO:0007669"/>
    <property type="project" value="UniProtKB-KW"/>
</dbReference>
<dbReference type="CDD" id="cd08195">
    <property type="entry name" value="DHQS"/>
    <property type="match status" value="1"/>
</dbReference>
<reference evidence="18 19" key="1">
    <citation type="submission" date="2019-02" db="EMBL/GenBank/DDBJ databases">
        <title>Prokaryotic population dynamics and viral predation in marine succession experiment using metagenomics: the confinement effect.</title>
        <authorList>
            <person name="Haro-Moreno J.M."/>
            <person name="Rodriguez-Valera F."/>
            <person name="Lopez-Perez M."/>
        </authorList>
    </citation>
    <scope>NUCLEOTIDE SEQUENCE [LARGE SCALE GENOMIC DNA]</scope>
    <source>
        <strain evidence="18">MED-G163</strain>
    </source>
</reference>
<dbReference type="InterPro" id="IPR030960">
    <property type="entry name" value="DHQS/DOIS_N"/>
</dbReference>
<dbReference type="GO" id="GO:0046872">
    <property type="term" value="F:metal ion binding"/>
    <property type="evidence" value="ECO:0007669"/>
    <property type="project" value="UniProtKB-KW"/>
</dbReference>
<comment type="pathway">
    <text evidence="6">Metabolic intermediate biosynthesis; chorismate biosynthesis; chorismate from D-erythrose 4-phosphate and phosphoenolpyruvate: step 2/7.</text>
</comment>
<dbReference type="NCBIfam" id="TIGR01357">
    <property type="entry name" value="aroB"/>
    <property type="match status" value="1"/>
</dbReference>
<keyword evidence="12" id="KW-0520">NAD</keyword>
<dbReference type="EC" id="4.2.3.4" evidence="7 15"/>
<gene>
    <name evidence="18" type="primary">aroB</name>
    <name evidence="18" type="ORF">EVA96_02825</name>
</gene>
<dbReference type="GO" id="GO:0005737">
    <property type="term" value="C:cytoplasm"/>
    <property type="evidence" value="ECO:0007669"/>
    <property type="project" value="InterPro"/>
</dbReference>
<dbReference type="Gene3D" id="3.40.50.1970">
    <property type="match status" value="1"/>
</dbReference>
<dbReference type="GO" id="GO:0000166">
    <property type="term" value="F:nucleotide binding"/>
    <property type="evidence" value="ECO:0007669"/>
    <property type="project" value="UniProtKB-KW"/>
</dbReference>
<evidence type="ECO:0000256" key="10">
    <source>
        <dbReference type="ARBA" id="ARBA00022741"/>
    </source>
</evidence>
<organism evidence="18 19">
    <name type="scientific">SAR86 cluster bacterium</name>
    <dbReference type="NCBI Taxonomy" id="2030880"/>
    <lineage>
        <taxon>Bacteria</taxon>
        <taxon>Pseudomonadati</taxon>
        <taxon>Pseudomonadota</taxon>
        <taxon>Gammaproteobacteria</taxon>
        <taxon>SAR86 cluster</taxon>
    </lineage>
</organism>
<evidence type="ECO:0000259" key="17">
    <source>
        <dbReference type="Pfam" id="PF24621"/>
    </source>
</evidence>
<evidence type="ECO:0000256" key="1">
    <source>
        <dbReference type="ARBA" id="ARBA00001393"/>
    </source>
</evidence>
<feature type="domain" description="3-dehydroquinate synthase N-terminal" evidence="16">
    <location>
        <begin position="10"/>
        <end position="122"/>
    </location>
</feature>
<evidence type="ECO:0000256" key="2">
    <source>
        <dbReference type="ARBA" id="ARBA00001911"/>
    </source>
</evidence>
<evidence type="ECO:0000256" key="13">
    <source>
        <dbReference type="ARBA" id="ARBA00023141"/>
    </source>
</evidence>
<comment type="function">
    <text evidence="5">Catalyzes the conversion of 3-deoxy-D-arabino-heptulosonate 7-phosphate (DAHP) to dehydroquinate (DHQ).</text>
</comment>
<evidence type="ECO:0000259" key="16">
    <source>
        <dbReference type="Pfam" id="PF01761"/>
    </source>
</evidence>
<evidence type="ECO:0000256" key="3">
    <source>
        <dbReference type="ARBA" id="ARBA00001941"/>
    </source>
</evidence>
<keyword evidence="9" id="KW-0479">Metal-binding</keyword>
<evidence type="ECO:0000256" key="15">
    <source>
        <dbReference type="NCBIfam" id="TIGR01357"/>
    </source>
</evidence>
<evidence type="ECO:0000313" key="19">
    <source>
        <dbReference type="Proteomes" id="UP000315782"/>
    </source>
</evidence>
<evidence type="ECO:0000256" key="8">
    <source>
        <dbReference type="ARBA" id="ARBA00022605"/>
    </source>
</evidence>
<evidence type="ECO:0000256" key="6">
    <source>
        <dbReference type="ARBA" id="ARBA00004661"/>
    </source>
</evidence>
<comment type="caution">
    <text evidence="18">The sequence shown here is derived from an EMBL/GenBank/DDBJ whole genome shotgun (WGS) entry which is preliminary data.</text>
</comment>
<dbReference type="InterPro" id="IPR016037">
    <property type="entry name" value="DHQ_synth_AroB"/>
</dbReference>
<dbReference type="AlphaFoldDB" id="A0A520MGT2"/>
<keyword evidence="11" id="KW-0862">Zinc</keyword>
<dbReference type="Pfam" id="PF01761">
    <property type="entry name" value="DHQ_synthase"/>
    <property type="match status" value="1"/>
</dbReference>
<evidence type="ECO:0000256" key="14">
    <source>
        <dbReference type="ARBA" id="ARBA00023239"/>
    </source>
</evidence>
<dbReference type="GO" id="GO:0008652">
    <property type="term" value="P:amino acid biosynthetic process"/>
    <property type="evidence" value="ECO:0007669"/>
    <property type="project" value="UniProtKB-KW"/>
</dbReference>
<dbReference type="SUPFAM" id="SSF56796">
    <property type="entry name" value="Dehydroquinate synthase-like"/>
    <property type="match status" value="1"/>
</dbReference>